<dbReference type="Proteomes" id="UP001304671">
    <property type="component" value="Unassembled WGS sequence"/>
</dbReference>
<sequence length="185" mass="22390">MIILTDKDLEILVNNSLSNREEIYNKIHFKVSFEEFKQILFSLKDDVEHIDLFSIIYWLLPHSMSKNEFEELNTIFLKEKWHNGHDDMVGMFQVYFYDNPKNIDTILHIMNDLPEFYRYDTCLKHPFIRKCIYAIGAQPEPYNIQALEALLEKETEEELIEYLEEQIETRKTDGRWEARRPRSDY</sequence>
<dbReference type="EMBL" id="JAYFUL010000008">
    <property type="protein sequence ID" value="MEA5257633.1"/>
    <property type="molecule type" value="Genomic_DNA"/>
</dbReference>
<protein>
    <submittedName>
        <fullName evidence="1">Uncharacterized protein</fullName>
    </submittedName>
</protein>
<dbReference type="RefSeq" id="WP_323248132.1">
    <property type="nucleotide sequence ID" value="NZ_JAYFUL010000008.1"/>
</dbReference>
<name>A0ABU5QKR8_9BACT</name>
<accession>A0ABU5QKR8</accession>
<proteinExistence type="predicted"/>
<gene>
    <name evidence="1" type="ORF">VB264_07550</name>
</gene>
<evidence type="ECO:0000313" key="1">
    <source>
        <dbReference type="EMBL" id="MEA5257633.1"/>
    </source>
</evidence>
<keyword evidence="2" id="KW-1185">Reference proteome</keyword>
<comment type="caution">
    <text evidence="1">The sequence shown here is derived from an EMBL/GenBank/DDBJ whole genome shotgun (WGS) entry which is preliminary data.</text>
</comment>
<evidence type="ECO:0000313" key="2">
    <source>
        <dbReference type="Proteomes" id="UP001304671"/>
    </source>
</evidence>
<organism evidence="1 2">
    <name type="scientific">Arcicella aquatica</name>
    <dbReference type="NCBI Taxonomy" id="217141"/>
    <lineage>
        <taxon>Bacteria</taxon>
        <taxon>Pseudomonadati</taxon>
        <taxon>Bacteroidota</taxon>
        <taxon>Cytophagia</taxon>
        <taxon>Cytophagales</taxon>
        <taxon>Flectobacillaceae</taxon>
        <taxon>Arcicella</taxon>
    </lineage>
</organism>
<reference evidence="1 2" key="1">
    <citation type="submission" date="2023-12" db="EMBL/GenBank/DDBJ databases">
        <title>Novel species of the genus Arcicella isolated from rivers.</title>
        <authorList>
            <person name="Lu H."/>
        </authorList>
    </citation>
    <scope>NUCLEOTIDE SEQUENCE [LARGE SCALE GENOMIC DNA]</scope>
    <source>
        <strain evidence="1 2">LMG 21963</strain>
    </source>
</reference>